<dbReference type="Gene3D" id="1.10.3730.20">
    <property type="match status" value="1"/>
</dbReference>
<keyword evidence="12" id="KW-1185">Reference proteome</keyword>
<evidence type="ECO:0000256" key="7">
    <source>
        <dbReference type="ARBA" id="ARBA00038151"/>
    </source>
</evidence>
<dbReference type="SUPFAM" id="SSF103481">
    <property type="entry name" value="Multidrug resistance efflux transporter EmrE"/>
    <property type="match status" value="1"/>
</dbReference>
<keyword evidence="4 9" id="KW-0812">Transmembrane</keyword>
<keyword evidence="6 10" id="KW-0472">Membrane</keyword>
<reference evidence="11" key="2">
    <citation type="submission" date="2020-09" db="EMBL/GenBank/DDBJ databases">
        <authorList>
            <person name="Sun Q."/>
            <person name="Kim S."/>
        </authorList>
    </citation>
    <scope>NUCLEOTIDE SEQUENCE</scope>
    <source>
        <strain evidence="11">KCTC 42249</strain>
    </source>
</reference>
<name>A0A8J3DT76_9HYPH</name>
<evidence type="ECO:0000256" key="5">
    <source>
        <dbReference type="ARBA" id="ARBA00022989"/>
    </source>
</evidence>
<keyword evidence="2" id="KW-0813">Transport</keyword>
<reference evidence="11" key="1">
    <citation type="journal article" date="2014" name="Int. J. Syst. Evol. Microbiol.">
        <title>Complete genome sequence of Corynebacterium casei LMG S-19264T (=DSM 44701T), isolated from a smear-ripened cheese.</title>
        <authorList>
            <consortium name="US DOE Joint Genome Institute (JGI-PGF)"/>
            <person name="Walter F."/>
            <person name="Albersmeier A."/>
            <person name="Kalinowski J."/>
            <person name="Ruckert C."/>
        </authorList>
    </citation>
    <scope>NUCLEOTIDE SEQUENCE</scope>
    <source>
        <strain evidence="11">KCTC 42249</strain>
    </source>
</reference>
<comment type="subcellular location">
    <subcellularLocation>
        <location evidence="1 9">Cell membrane</location>
        <topology evidence="1 9">Multi-pass membrane protein</topology>
    </subcellularLocation>
</comment>
<feature type="transmembrane region" description="Helical" evidence="10">
    <location>
        <begin position="88"/>
        <end position="107"/>
    </location>
</feature>
<evidence type="ECO:0000256" key="3">
    <source>
        <dbReference type="ARBA" id="ARBA00022475"/>
    </source>
</evidence>
<dbReference type="PANTHER" id="PTHR30561">
    <property type="entry name" value="SMR FAMILY PROTON-DEPENDENT DRUG EFFLUX TRANSPORTER SUGE"/>
    <property type="match status" value="1"/>
</dbReference>
<dbReference type="PANTHER" id="PTHR30561:SF0">
    <property type="entry name" value="GUANIDINIUM EXPORTER"/>
    <property type="match status" value="1"/>
</dbReference>
<dbReference type="GO" id="GO:0022857">
    <property type="term" value="F:transmembrane transporter activity"/>
    <property type="evidence" value="ECO:0007669"/>
    <property type="project" value="InterPro"/>
</dbReference>
<evidence type="ECO:0000256" key="8">
    <source>
        <dbReference type="ARBA" id="ARBA00039168"/>
    </source>
</evidence>
<comment type="caution">
    <text evidence="11">The sequence shown here is derived from an EMBL/GenBank/DDBJ whole genome shotgun (WGS) entry which is preliminary data.</text>
</comment>
<evidence type="ECO:0000313" key="12">
    <source>
        <dbReference type="Proteomes" id="UP000630142"/>
    </source>
</evidence>
<keyword evidence="5 10" id="KW-1133">Transmembrane helix</keyword>
<dbReference type="GO" id="GO:0005886">
    <property type="term" value="C:plasma membrane"/>
    <property type="evidence" value="ECO:0007669"/>
    <property type="project" value="UniProtKB-SubCell"/>
</dbReference>
<sequence length="109" mass="11478">MNSTTAWVLLILSGLVDIAWAASVKMSAGYTRPGWALASLLLLFVFVYALGRALEVLPIGTAYVVWTGIGAVGTVVIGIVVFNEPAGMMRLLWIAVTLAGIIGLKVTSQ</sequence>
<feature type="transmembrane region" description="Helical" evidence="10">
    <location>
        <begin position="31"/>
        <end position="51"/>
    </location>
</feature>
<evidence type="ECO:0000313" key="11">
    <source>
        <dbReference type="EMBL" id="GHD23582.1"/>
    </source>
</evidence>
<evidence type="ECO:0000256" key="10">
    <source>
        <dbReference type="SAM" id="Phobius"/>
    </source>
</evidence>
<dbReference type="InterPro" id="IPR000390">
    <property type="entry name" value="Small_drug/metabolite_transptr"/>
</dbReference>
<dbReference type="EMBL" id="BMZQ01000006">
    <property type="protein sequence ID" value="GHD23582.1"/>
    <property type="molecule type" value="Genomic_DNA"/>
</dbReference>
<evidence type="ECO:0000256" key="9">
    <source>
        <dbReference type="RuleBase" id="RU003942"/>
    </source>
</evidence>
<comment type="similarity">
    <text evidence="7">Belongs to the drug/metabolite transporter (DMT) superfamily. Small multidrug resistance (SMR) (TC 2.A.7.1) family. Gdx/SugE subfamily.</text>
</comment>
<evidence type="ECO:0000256" key="6">
    <source>
        <dbReference type="ARBA" id="ARBA00023136"/>
    </source>
</evidence>
<dbReference type="InterPro" id="IPR037185">
    <property type="entry name" value="EmrE-like"/>
</dbReference>
<evidence type="ECO:0000256" key="1">
    <source>
        <dbReference type="ARBA" id="ARBA00004651"/>
    </source>
</evidence>
<protein>
    <recommendedName>
        <fullName evidence="8">Guanidinium exporter</fullName>
    </recommendedName>
</protein>
<accession>A0A8J3DT76</accession>
<dbReference type="Pfam" id="PF00893">
    <property type="entry name" value="Multi_Drug_Res"/>
    <property type="match status" value="1"/>
</dbReference>
<organism evidence="11 12">
    <name type="scientific">Tianweitania populi</name>
    <dbReference type="NCBI Taxonomy" id="1607949"/>
    <lineage>
        <taxon>Bacteria</taxon>
        <taxon>Pseudomonadati</taxon>
        <taxon>Pseudomonadota</taxon>
        <taxon>Alphaproteobacteria</taxon>
        <taxon>Hyphomicrobiales</taxon>
        <taxon>Phyllobacteriaceae</taxon>
        <taxon>Tianweitania</taxon>
    </lineage>
</organism>
<dbReference type="InterPro" id="IPR045324">
    <property type="entry name" value="Small_multidrug_res"/>
</dbReference>
<proteinExistence type="inferred from homology"/>
<gene>
    <name evidence="11" type="ORF">GCM10016234_38900</name>
</gene>
<feature type="transmembrane region" description="Helical" evidence="10">
    <location>
        <begin position="63"/>
        <end position="82"/>
    </location>
</feature>
<dbReference type="AlphaFoldDB" id="A0A8J3DT76"/>
<dbReference type="Proteomes" id="UP000630142">
    <property type="component" value="Unassembled WGS sequence"/>
</dbReference>
<evidence type="ECO:0000256" key="4">
    <source>
        <dbReference type="ARBA" id="ARBA00022692"/>
    </source>
</evidence>
<evidence type="ECO:0000256" key="2">
    <source>
        <dbReference type="ARBA" id="ARBA00022448"/>
    </source>
</evidence>
<keyword evidence="3" id="KW-1003">Cell membrane</keyword>